<dbReference type="HOGENOM" id="CLU_020027_7_2_10"/>
<dbReference type="Gene3D" id="3.40.710.10">
    <property type="entry name" value="DD-peptidase/beta-lactamase superfamily"/>
    <property type="match status" value="1"/>
</dbReference>
<dbReference type="EMBL" id="JH651379">
    <property type="protein sequence ID" value="EIJ39084.1"/>
    <property type="molecule type" value="Genomic_DNA"/>
</dbReference>
<feature type="domain" description="Beta-lactamase-related" evidence="2">
    <location>
        <begin position="34"/>
        <end position="337"/>
    </location>
</feature>
<dbReference type="STRING" id="926559.JoomaDRAFT_2090"/>
<evidence type="ECO:0000313" key="3">
    <source>
        <dbReference type="EMBL" id="EIJ39084.1"/>
    </source>
</evidence>
<proteinExistence type="inferred from homology"/>
<name>I3C641_9FLAO</name>
<dbReference type="PANTHER" id="PTHR22935">
    <property type="entry name" value="PENICILLIN-BINDING PROTEIN"/>
    <property type="match status" value="1"/>
</dbReference>
<dbReference type="Proteomes" id="UP000004690">
    <property type="component" value="Unassembled WGS sequence"/>
</dbReference>
<accession>I3C641</accession>
<dbReference type="AlphaFoldDB" id="I3C641"/>
<evidence type="ECO:0000259" key="2">
    <source>
        <dbReference type="Pfam" id="PF00144"/>
    </source>
</evidence>
<evidence type="ECO:0000256" key="1">
    <source>
        <dbReference type="ARBA" id="ARBA00038473"/>
    </source>
</evidence>
<dbReference type="InterPro" id="IPR012338">
    <property type="entry name" value="Beta-lactam/transpept-like"/>
</dbReference>
<dbReference type="InterPro" id="IPR051478">
    <property type="entry name" value="Beta-lactamase-like_AB/R"/>
</dbReference>
<evidence type="ECO:0000313" key="4">
    <source>
        <dbReference type="Proteomes" id="UP000004690"/>
    </source>
</evidence>
<gene>
    <name evidence="3" type="ORF">JoomaDRAFT_2090</name>
</gene>
<dbReference type="OrthoDB" id="9793489at2"/>
<dbReference type="RefSeq" id="WP_008612450.1">
    <property type="nucleotide sequence ID" value="NZ_JH651379.1"/>
</dbReference>
<dbReference type="eggNOG" id="COG1680">
    <property type="taxonomic scope" value="Bacteria"/>
</dbReference>
<dbReference type="InterPro" id="IPR001466">
    <property type="entry name" value="Beta-lactam-related"/>
</dbReference>
<organism evidence="3 4">
    <name type="scientific">Galbibacter orientalis DSM 19592</name>
    <dbReference type="NCBI Taxonomy" id="926559"/>
    <lineage>
        <taxon>Bacteria</taxon>
        <taxon>Pseudomonadati</taxon>
        <taxon>Bacteroidota</taxon>
        <taxon>Flavobacteriia</taxon>
        <taxon>Flavobacteriales</taxon>
        <taxon>Flavobacteriaceae</taxon>
        <taxon>Galbibacter</taxon>
    </lineage>
</organism>
<dbReference type="Pfam" id="PF00144">
    <property type="entry name" value="Beta-lactamase"/>
    <property type="match status" value="1"/>
</dbReference>
<dbReference type="PANTHER" id="PTHR22935:SF95">
    <property type="entry name" value="BETA-LACTAMASE-LIKE 1-RELATED"/>
    <property type="match status" value="1"/>
</dbReference>
<protein>
    <submittedName>
        <fullName evidence="3">Penicillin-binding protein, beta-lactamase class C</fullName>
    </submittedName>
</protein>
<keyword evidence="4" id="KW-1185">Reference proteome</keyword>
<reference evidence="3 4" key="1">
    <citation type="submission" date="2012-02" db="EMBL/GenBank/DDBJ databases">
        <title>Improved High-Quality Draft genome of Joostella marina DSM 19592.</title>
        <authorList>
            <consortium name="US DOE Joint Genome Institute (JGI-PGF)"/>
            <person name="Lucas S."/>
            <person name="Copeland A."/>
            <person name="Lapidus A."/>
            <person name="Bruce D."/>
            <person name="Goodwin L."/>
            <person name="Pitluck S."/>
            <person name="Peters L."/>
            <person name="Chertkov O."/>
            <person name="Ovchinnikova G."/>
            <person name="Kyrpides N."/>
            <person name="Mavromatis K."/>
            <person name="Detter J.C."/>
            <person name="Han C."/>
            <person name="Land M."/>
            <person name="Hauser L."/>
            <person name="Markowitz V."/>
            <person name="Cheng J.-F."/>
            <person name="Hugenholtz P."/>
            <person name="Woyke T."/>
            <person name="Wu D."/>
            <person name="Tindall B."/>
            <person name="Brambilla E."/>
            <person name="Klenk H.-P."/>
            <person name="Eisen J.A."/>
        </authorList>
    </citation>
    <scope>NUCLEOTIDE SEQUENCE [LARGE SCALE GENOMIC DNA]</scope>
    <source>
        <strain evidence="3 4">DSM 19592</strain>
    </source>
</reference>
<sequence>MKLKYIATFAVSIFSISIGFSQIPENIKKEIQYRVKNKINPSIAVGIADSTGTYYYVHGLKDVANKLKADENTLYEIGSITKTYTGLLLAKYNVTDSLDLKTPVNNFLPDSITLTDKKGVDVTLKSLSTHSSGLPRLPNNMDLQNQLNPYAEYSRKDMYTFLSHYIPKSVDKKFEYSNLGAGLLGDILSIYKKDSYKNLLQKEVLSPLALKATFLNIPTTQTENFAKGYLGNQEVPHWKFKLMEPAGGLKTNIKDLVKYGKSYLNPQNPLAKAQKVATSVQFTDQEMKKHGLGWFINEDDIIFHGGGTGGFRTFMAVDKKNKRVIAIMTNSGSSSVEDIAEYIIDPKKNPIDFTPKAIEITPEELMAYEGNYINDGLKLSYDFIINENTLQAQLSGQPEFPVYYQGESTFFYKVIKAKIVFERDENNTVVGLTLHQNGQEIPFIKTTP</sequence>
<dbReference type="SUPFAM" id="SSF56601">
    <property type="entry name" value="beta-lactamase/transpeptidase-like"/>
    <property type="match status" value="1"/>
</dbReference>
<comment type="similarity">
    <text evidence="1">Belongs to the beta-lactamase family.</text>
</comment>